<dbReference type="Gene3D" id="3.30.420.10">
    <property type="entry name" value="Ribonuclease H-like superfamily/Ribonuclease H"/>
    <property type="match status" value="1"/>
</dbReference>
<keyword evidence="3" id="KW-1185">Reference proteome</keyword>
<dbReference type="Proteomes" id="UP000499080">
    <property type="component" value="Unassembled WGS sequence"/>
</dbReference>
<evidence type="ECO:0000313" key="2">
    <source>
        <dbReference type="EMBL" id="GBN71062.1"/>
    </source>
</evidence>
<gene>
    <name evidence="2" type="ORF">AVEN_172925_1</name>
    <name evidence="1" type="ORF">AVEN_223573_1</name>
</gene>
<evidence type="ECO:0008006" key="4">
    <source>
        <dbReference type="Google" id="ProtNLM"/>
    </source>
</evidence>
<proteinExistence type="predicted"/>
<dbReference type="AlphaFoldDB" id="A0A4Y2R5R5"/>
<accession>A0A4Y2R5R5</accession>
<organism evidence="2 3">
    <name type="scientific">Araneus ventricosus</name>
    <name type="common">Orbweaver spider</name>
    <name type="synonym">Epeira ventricosa</name>
    <dbReference type="NCBI Taxonomy" id="182803"/>
    <lineage>
        <taxon>Eukaryota</taxon>
        <taxon>Metazoa</taxon>
        <taxon>Ecdysozoa</taxon>
        <taxon>Arthropoda</taxon>
        <taxon>Chelicerata</taxon>
        <taxon>Arachnida</taxon>
        <taxon>Araneae</taxon>
        <taxon>Araneomorphae</taxon>
        <taxon>Entelegynae</taxon>
        <taxon>Araneoidea</taxon>
        <taxon>Araneidae</taxon>
        <taxon>Araneus</taxon>
    </lineage>
</organism>
<evidence type="ECO:0000313" key="3">
    <source>
        <dbReference type="Proteomes" id="UP000499080"/>
    </source>
</evidence>
<dbReference type="EMBL" id="BGPR01225478">
    <property type="protein sequence ID" value="GBN71062.1"/>
    <property type="molecule type" value="Genomic_DNA"/>
</dbReference>
<dbReference type="GO" id="GO:0003676">
    <property type="term" value="F:nucleic acid binding"/>
    <property type="evidence" value="ECO:0007669"/>
    <property type="project" value="InterPro"/>
</dbReference>
<sequence length="101" mass="11208">MDPACQVGTVQGHGDSIMIWGVFSWQFFGIFGTCTNLPQCDSVRRVAGSQLATAWLDEHSSDFSVMNWPPRSPVLNPIEHLWVVLEKGEKAHHTTPATLTE</sequence>
<evidence type="ECO:0000313" key="1">
    <source>
        <dbReference type="EMBL" id="GBN70977.1"/>
    </source>
</evidence>
<name>A0A4Y2R5R5_ARAVE</name>
<protein>
    <recommendedName>
        <fullName evidence="4">Tc1-like transposase DDE domain-containing protein</fullName>
    </recommendedName>
</protein>
<reference evidence="2 3" key="1">
    <citation type="journal article" date="2019" name="Sci. Rep.">
        <title>Orb-weaving spider Araneus ventricosus genome elucidates the spidroin gene catalogue.</title>
        <authorList>
            <person name="Kono N."/>
            <person name="Nakamura H."/>
            <person name="Ohtoshi R."/>
            <person name="Moran D.A.P."/>
            <person name="Shinohara A."/>
            <person name="Yoshida Y."/>
            <person name="Fujiwara M."/>
            <person name="Mori M."/>
            <person name="Tomita M."/>
            <person name="Arakawa K."/>
        </authorList>
    </citation>
    <scope>NUCLEOTIDE SEQUENCE [LARGE SCALE GENOMIC DNA]</scope>
</reference>
<dbReference type="EMBL" id="BGPR01225439">
    <property type="protein sequence ID" value="GBN70977.1"/>
    <property type="molecule type" value="Genomic_DNA"/>
</dbReference>
<comment type="caution">
    <text evidence="2">The sequence shown here is derived from an EMBL/GenBank/DDBJ whole genome shotgun (WGS) entry which is preliminary data.</text>
</comment>
<dbReference type="InterPro" id="IPR036397">
    <property type="entry name" value="RNaseH_sf"/>
</dbReference>